<dbReference type="InterPro" id="IPR005074">
    <property type="entry name" value="Peptidase_C39"/>
</dbReference>
<dbReference type="AlphaFoldDB" id="A0A5U3IKR3"/>
<dbReference type="InterPro" id="IPR003593">
    <property type="entry name" value="AAA+_ATPase"/>
</dbReference>
<dbReference type="GO" id="GO:0140359">
    <property type="term" value="F:ABC-type transporter activity"/>
    <property type="evidence" value="ECO:0007669"/>
    <property type="project" value="InterPro"/>
</dbReference>
<dbReference type="EMBL" id="AAGLUV010000034">
    <property type="protein sequence ID" value="EBP4586496.1"/>
    <property type="molecule type" value="Genomic_DNA"/>
</dbReference>
<evidence type="ECO:0000256" key="4">
    <source>
        <dbReference type="ARBA" id="ARBA00022840"/>
    </source>
</evidence>
<dbReference type="Pfam" id="PF00664">
    <property type="entry name" value="ABC_membrane"/>
    <property type="match status" value="1"/>
</dbReference>
<reference evidence="11" key="1">
    <citation type="submission" date="2018-07" db="EMBL/GenBank/DDBJ databases">
        <authorList>
            <consortium name="GenomeTrakr network: Whole genome sequencing for foodborne pathogen traceback"/>
        </authorList>
    </citation>
    <scope>NUCLEOTIDE SEQUENCE [LARGE SCALE GENOMIC DNA]</scope>
    <source>
        <strain evidence="11">FDA00008842</strain>
    </source>
</reference>
<dbReference type="SUPFAM" id="SSF90123">
    <property type="entry name" value="ABC transporter transmembrane region"/>
    <property type="match status" value="1"/>
</dbReference>
<evidence type="ECO:0000256" key="7">
    <source>
        <dbReference type="SAM" id="Phobius"/>
    </source>
</evidence>
<comment type="caution">
    <text evidence="11">The sequence shown here is derived from an EMBL/GenBank/DDBJ whole genome shotgun (WGS) entry which is preliminary data.</text>
</comment>
<dbReference type="SMART" id="SM00382">
    <property type="entry name" value="AAA"/>
    <property type="match status" value="1"/>
</dbReference>
<dbReference type="Gene3D" id="1.20.1560.10">
    <property type="entry name" value="ABC transporter type 1, transmembrane domain"/>
    <property type="match status" value="1"/>
</dbReference>
<organism evidence="11">
    <name type="scientific">Salmonella enterica</name>
    <name type="common">Salmonella choleraesuis</name>
    <dbReference type="NCBI Taxonomy" id="28901"/>
    <lineage>
        <taxon>Bacteria</taxon>
        <taxon>Pseudomonadati</taxon>
        <taxon>Pseudomonadota</taxon>
        <taxon>Gammaproteobacteria</taxon>
        <taxon>Enterobacterales</taxon>
        <taxon>Enterobacteriaceae</taxon>
        <taxon>Salmonella</taxon>
    </lineage>
</organism>
<dbReference type="GO" id="GO:0016887">
    <property type="term" value="F:ATP hydrolysis activity"/>
    <property type="evidence" value="ECO:0007669"/>
    <property type="project" value="InterPro"/>
</dbReference>
<dbReference type="PROSITE" id="PS00211">
    <property type="entry name" value="ABC_TRANSPORTER_1"/>
    <property type="match status" value="1"/>
</dbReference>
<dbReference type="Pfam" id="PF00005">
    <property type="entry name" value="ABC_tran"/>
    <property type="match status" value="1"/>
</dbReference>
<dbReference type="PANTHER" id="PTHR24221">
    <property type="entry name" value="ATP-BINDING CASSETTE SUB-FAMILY B"/>
    <property type="match status" value="1"/>
</dbReference>
<keyword evidence="6 7" id="KW-0472">Membrane</keyword>
<feature type="transmembrane region" description="Helical" evidence="7">
    <location>
        <begin position="208"/>
        <end position="226"/>
    </location>
</feature>
<dbReference type="GO" id="GO:0008233">
    <property type="term" value="F:peptidase activity"/>
    <property type="evidence" value="ECO:0007669"/>
    <property type="project" value="InterPro"/>
</dbReference>
<dbReference type="GO" id="GO:0034040">
    <property type="term" value="F:ATPase-coupled lipid transmembrane transporter activity"/>
    <property type="evidence" value="ECO:0007669"/>
    <property type="project" value="TreeGrafter"/>
</dbReference>
<sequence length="694" mass="78966">MLNSLKNKFTFFERNETPSIIQNEISECGLACISMILGYYKKHLTLQELRSKFTTSLKGMTLNEMMDILESFKLKTRAVSLEIDEITELKTPCILHWDMSHFVVLTKTTKNTFWINDPAIGKKKVSKSFLSKHFTGVALEVYKTNDFKPKQNKKKQSLISVTGNIKGFLSPLLSIFSMSILLEVFALSTPLYLQWILDRVIISEDEDLLTILLLIFFSISIFNPLLETIRTWFITRLSAIINVQWSYNITNHLFKLPLSWFEKRSVGDVLSRSESIKSIQEILTGNLFSSILDGIMSIVTLVVITLYSIKLSLITITLSILYTITRFFYFNILKYKKEESLVSDANLHSEILESIRGILTIKVSGIENLRLSRYINKFIDSSNKHISVSKVEIIFSFINHLIFGLSKIVIIWIATKLVLNGDFTSGILIAFLSYNDMFTNRIVSFIDNLIILKMLNLYTERLSDISLSPPEKNNISNNENITIDGNGLQIKSIYFKYSESDSYIFKNLSISIKDGESVAIVGASGRGKTTLAKIILGLIELNEGDIFFGKKNIKDIGMKRYRSMIGCVMQEDSLLSGTIIDNISMFDEHHDLDRVIYVAKLTNIHDEIMNMPMDYNSLVGDMGSALSGGQIQRILLARALYRNPTLLILDEATSNLDIENEKIINKNLKNLKITRIVIAHRPETISSAERIIEI</sequence>
<dbReference type="Gene3D" id="3.40.50.300">
    <property type="entry name" value="P-loop containing nucleotide triphosphate hydrolases"/>
    <property type="match status" value="1"/>
</dbReference>
<feature type="domain" description="ABC transporter" evidence="8">
    <location>
        <begin position="488"/>
        <end position="694"/>
    </location>
</feature>
<dbReference type="GO" id="GO:0005524">
    <property type="term" value="F:ATP binding"/>
    <property type="evidence" value="ECO:0007669"/>
    <property type="project" value="UniProtKB-KW"/>
</dbReference>
<dbReference type="PROSITE" id="PS50893">
    <property type="entry name" value="ABC_TRANSPORTER_2"/>
    <property type="match status" value="1"/>
</dbReference>
<feature type="transmembrane region" description="Helical" evidence="7">
    <location>
        <begin position="393"/>
        <end position="414"/>
    </location>
</feature>
<accession>A0A5U3IKR3</accession>
<dbReference type="Proteomes" id="UP000839610">
    <property type="component" value="Unassembled WGS sequence"/>
</dbReference>
<dbReference type="PANTHER" id="PTHR24221:SF606">
    <property type="entry name" value="COLICIN V SECRETION-PROCESSING ATP-BINDING PROTEIN"/>
    <property type="match status" value="1"/>
</dbReference>
<comment type="subcellular location">
    <subcellularLocation>
        <location evidence="1">Cell membrane</location>
        <topology evidence="1">Multi-pass membrane protein</topology>
    </subcellularLocation>
</comment>
<dbReference type="InterPro" id="IPR039421">
    <property type="entry name" value="Type_1_exporter"/>
</dbReference>
<dbReference type="GO" id="GO:0006508">
    <property type="term" value="P:proteolysis"/>
    <property type="evidence" value="ECO:0007669"/>
    <property type="project" value="InterPro"/>
</dbReference>
<keyword evidence="2 7" id="KW-0812">Transmembrane</keyword>
<feature type="transmembrane region" description="Helical" evidence="7">
    <location>
        <begin position="313"/>
        <end position="333"/>
    </location>
</feature>
<evidence type="ECO:0000259" key="10">
    <source>
        <dbReference type="PROSITE" id="PS50990"/>
    </source>
</evidence>
<protein>
    <submittedName>
        <fullName evidence="11">Peptidase domain-containing ABC transporter</fullName>
    </submittedName>
</protein>
<dbReference type="InterPro" id="IPR011527">
    <property type="entry name" value="ABC1_TM_dom"/>
</dbReference>
<dbReference type="Gene3D" id="3.90.70.10">
    <property type="entry name" value="Cysteine proteinases"/>
    <property type="match status" value="1"/>
</dbReference>
<evidence type="ECO:0000256" key="2">
    <source>
        <dbReference type="ARBA" id="ARBA00022692"/>
    </source>
</evidence>
<evidence type="ECO:0000256" key="3">
    <source>
        <dbReference type="ARBA" id="ARBA00022741"/>
    </source>
</evidence>
<keyword evidence="4" id="KW-0067">ATP-binding</keyword>
<dbReference type="InterPro" id="IPR027417">
    <property type="entry name" value="P-loop_NTPase"/>
</dbReference>
<proteinExistence type="predicted"/>
<dbReference type="SUPFAM" id="SSF52540">
    <property type="entry name" value="P-loop containing nucleoside triphosphate hydrolases"/>
    <property type="match status" value="1"/>
</dbReference>
<feature type="domain" description="ABC transmembrane type-1" evidence="9">
    <location>
        <begin position="175"/>
        <end position="454"/>
    </location>
</feature>
<dbReference type="PROSITE" id="PS50929">
    <property type="entry name" value="ABC_TM1F"/>
    <property type="match status" value="1"/>
</dbReference>
<evidence type="ECO:0000259" key="8">
    <source>
        <dbReference type="PROSITE" id="PS50893"/>
    </source>
</evidence>
<evidence type="ECO:0000256" key="5">
    <source>
        <dbReference type="ARBA" id="ARBA00022989"/>
    </source>
</evidence>
<name>A0A5U3IKR3_SALER</name>
<dbReference type="InterPro" id="IPR017871">
    <property type="entry name" value="ABC_transporter-like_CS"/>
</dbReference>
<evidence type="ECO:0000256" key="6">
    <source>
        <dbReference type="ARBA" id="ARBA00023136"/>
    </source>
</evidence>
<evidence type="ECO:0000259" key="9">
    <source>
        <dbReference type="PROSITE" id="PS50929"/>
    </source>
</evidence>
<feature type="transmembrane region" description="Helical" evidence="7">
    <location>
        <begin position="287"/>
        <end position="307"/>
    </location>
</feature>
<keyword evidence="3" id="KW-0547">Nucleotide-binding</keyword>
<dbReference type="Pfam" id="PF03412">
    <property type="entry name" value="Peptidase_C39"/>
    <property type="match status" value="1"/>
</dbReference>
<dbReference type="InterPro" id="IPR003439">
    <property type="entry name" value="ABC_transporter-like_ATP-bd"/>
</dbReference>
<gene>
    <name evidence="11" type="ORF">VH79_25685</name>
</gene>
<evidence type="ECO:0000313" key="11">
    <source>
        <dbReference type="EMBL" id="EBP4586496.1"/>
    </source>
</evidence>
<keyword evidence="5 7" id="KW-1133">Transmembrane helix</keyword>
<dbReference type="GO" id="GO:0005886">
    <property type="term" value="C:plasma membrane"/>
    <property type="evidence" value="ECO:0007669"/>
    <property type="project" value="UniProtKB-SubCell"/>
</dbReference>
<dbReference type="CDD" id="cd18567">
    <property type="entry name" value="ABC_6TM_CvaB_RaxB_like"/>
    <property type="match status" value="1"/>
</dbReference>
<feature type="transmembrane region" description="Helical" evidence="7">
    <location>
        <begin position="168"/>
        <end position="188"/>
    </location>
</feature>
<dbReference type="InterPro" id="IPR036640">
    <property type="entry name" value="ABC1_TM_sf"/>
</dbReference>
<dbReference type="PROSITE" id="PS50990">
    <property type="entry name" value="PEPTIDASE_C39"/>
    <property type="match status" value="1"/>
</dbReference>
<feature type="domain" description="Peptidase C39" evidence="10">
    <location>
        <begin position="22"/>
        <end position="141"/>
    </location>
</feature>
<evidence type="ECO:0000256" key="1">
    <source>
        <dbReference type="ARBA" id="ARBA00004651"/>
    </source>
</evidence>